<evidence type="ECO:0000256" key="33">
    <source>
        <dbReference type="SAM" id="Coils"/>
    </source>
</evidence>
<dbReference type="InterPro" id="IPR003527">
    <property type="entry name" value="MAP_kinase_CS"/>
</dbReference>
<dbReference type="PANTHER" id="PTHR22625">
    <property type="entry name" value="PLEXIN"/>
    <property type="match status" value="1"/>
</dbReference>
<dbReference type="InterPro" id="IPR016201">
    <property type="entry name" value="PSI"/>
</dbReference>
<dbReference type="FunFam" id="2.60.40.10:FF:000798">
    <property type="entry name" value="Plexin B2"/>
    <property type="match status" value="1"/>
</dbReference>
<dbReference type="InterPro" id="IPR008936">
    <property type="entry name" value="Rho_GTPase_activation_prot"/>
</dbReference>
<dbReference type="SUPFAM" id="SSF103575">
    <property type="entry name" value="Plexin repeat"/>
    <property type="match status" value="1"/>
</dbReference>
<dbReference type="eggNOG" id="KOG3610">
    <property type="taxonomic scope" value="Eukaryota"/>
</dbReference>
<evidence type="ECO:0000256" key="1">
    <source>
        <dbReference type="ARBA" id="ARBA00001946"/>
    </source>
</evidence>
<dbReference type="STRING" id="246437.L9JFE4"/>
<feature type="region of interest" description="Disordered" evidence="34">
    <location>
        <begin position="4611"/>
        <end position="4635"/>
    </location>
</feature>
<keyword evidence="26" id="KW-0325">Glycoprotein</keyword>
<keyword evidence="15" id="KW-0493">Microtubule</keyword>
<dbReference type="Pfam" id="PF01833">
    <property type="entry name" value="TIG"/>
    <property type="match status" value="2"/>
</dbReference>
<keyword evidence="24" id="KW-1015">Disulfide bond</keyword>
<evidence type="ECO:0000256" key="31">
    <source>
        <dbReference type="ARBA" id="ARBA00093551"/>
    </source>
</evidence>
<evidence type="ECO:0000256" key="26">
    <source>
        <dbReference type="ARBA" id="ARBA00023180"/>
    </source>
</evidence>
<keyword evidence="17" id="KW-0677">Repeat</keyword>
<dbReference type="EMBL" id="KB321007">
    <property type="protein sequence ID" value="ELW49014.1"/>
    <property type="molecule type" value="Genomic_DNA"/>
</dbReference>
<dbReference type="SMART" id="SM00630">
    <property type="entry name" value="Sema"/>
    <property type="match status" value="1"/>
</dbReference>
<feature type="compositionally biased region" description="Polar residues" evidence="34">
    <location>
        <begin position="4382"/>
        <end position="4396"/>
    </location>
</feature>
<keyword evidence="27" id="KW-0206">Cytoskeleton</keyword>
<keyword evidence="14" id="KW-0812">Transmembrane</keyword>
<dbReference type="CDD" id="cd01180">
    <property type="entry name" value="IPT_plexin_repeat1"/>
    <property type="match status" value="1"/>
</dbReference>
<sequence length="5137" mass="567776">MALQLWALLLLGLVGAGRGLRPRKLDYFRSETELNHLVVDEASGVVYLGAVNALYQLSADLQLEQQAATGPALDNKKCTPPIEVTQCHEAVLTDNTNQLLLLDRPGERLVECGSLFKGICALRALNNVSKRLFYEDGSGEKSFVASNDEGVATVGLVSATAPGGERVLFVGKGNGPHDNGIIVSTRLLDRTEGREAFEAYTDHATFKAGYLSTNTQQFVAAFEDGRYVFFVFNQQDKHPGQNRTLLARMCKEDPFYYSYLEMDLQCRDSRDAQAPAFSTCLAASVATPGASRVLYAVFSRDGRSAGGPGAGLCLFPLDKVHAQMEANRDACYAGTRETSFYKPFHGEILCGSHGLGTSESFPCGSEHLPYPLGTRRGLEATAVLQRGSLSLTAVTVTAENGHTVAFLGTSDGRILKIYFAPDGTSTEYGSIVVEINKKIKQDLVLSGDLASLYAMTQDKVFRLPVQECLGYPTCLQCRDSQDPYCGWCVTEGRCTRRAECPRAEEAGHWLWSRDKFCVTVTGAQPQNMSRRAQGEVQLTVSPLPALSEDDELLCLFGESPPHPARVEGDTVVCNSLSNIPSTPPGQDHVTVSIQLLFRRGNVFLTSHQYPFYDCREAMGLVGNLPCISCTSNRWTCQWDLRYHECREASPNPEDGIVRAHMEDNCPQFLNPSPLVIPMNHETDVTFQGKNLDTVKGSSLHVGSELLKFEEPVTMREPGVFSFRTPKLSHDANETLPLHLYVKSYGKNGRCVYEALCSNATSECPPPVITRIQPETGPLGGGIRVTILGSNLGVRAEDVKRVTVAGRSCAFEPEWYSVSTRIVCTVEAAEVPFTGGVEVDVNGKLGYSPPSVQFTYQQPQPLSVEPKQGPQAGGTTLTINGTHLDTGSKEDVLVALGNVPCKVTEFGAQLQCVTGPQSVLGEVDLEISYGGSRVPSPGVTFTYRENPVLRAFEPLRSFVSGGRSINVTGHGFSLIQRFAMVVIAEPLQSWRRRRETGPLQPTTVTGTEYVFYNDTKIVFLSPAVPEEPEAYNLTALIQMDGHRALLRTDAGAFEYVSDPTFENFTGGVKKQVNKLIHARGTNLNKAMTLQEAEAFVGAERCLMKTLTETDLYCEPPEVQPPPKRRQKRDTTHNLPEFIVKFGSREWVLGRVEYDTRTGDVPLSLILPLVIVPMVAVIAVSVYCYWRKSQQAEREYEKIKSQLEGLEESVRDRCKKEFTDLMIEMEDQTNDVHEAGIPVLDYKTYTDRVFFLPSKDGDKDVMITGRLDIPEARRPTVEQALYQFSNLLNSKSFLITLRRVGGACGAGGRGPGRALTTPPQFIHTLESQREFSARAKVYFASLLTVALHGKLEYYTDINKLLDQYVGARNPKLMLRRSETVVERMLSNWMSICLYQHLKDNAGEPLYKLFKAIKHQVEKGPVDAVQKKAKYTLNDTGLLGDDVEYTPLTVSVIVQDEGVDAIPVKVLNCDTISQVKEKIIDQVYRTQPCSCWPKPDSVVLEWRPGSTAQILSDLDLTSQREGRWRRINTLMHYNVRDGATLILSKVGVSQQPEDSQQDLPGERHALLEEENRVWHLVRPADEVDEGKPKRGSMKEKERTKAITEIYLTRLLSVKGTLQQFVDNFFQSVLAPGHAVPPAVKYFFDFLDEQAEKHDIKDEDTIHFWKTNSLPLRFWVNILKNPHFIFDVHVHEVVDASLSVIAQTFMDACTRTEHKLSRGGPGAGQAMTGRRAMVGSVDPRQPPCQYNPCSDSYYKGIRQMVQVSDQDMNTHLAEISRAHTDSLNTLVALHQLYQYTQKYYDEIIDALEGDPAAQKMQLAFRLQQIAAALENKDLKGPLLGGSAGTPHRSLPAAGSPSDWLVRAPGKGSAYDARLRQKVAVKKLSRPFQSLIHARRTYRELRLLKHLKHENVIGLLDVFTPATTLEDFSEVYLVTTLMGADLNNIVKCQALSDEHVQFLVYQLLRGLKVGAQLLSPSWRRGPPCERGGDLVLTGLSLLQYIHSAGIIHRDLKPSNVAVNEDCELRILDFGLARQADEEMTGYVATRWYRAPEIMLNWMHYSQTVDIWSVGCIMAELLQGKALFPGNDYIDQLKRIMEVVGTPSPEVLAKMSSEHARTYIQSLPPMPQKDLSSIFRGANPLAIDLLGKMLVLDSDQRISAAEALAHTYFSQYHDPDDEPEAEPYDESVEAKERTVEEWKELTYQEVLSFKPPEPPQPPGSLEIEHRTGAKVAIKKLYRPFQSELFAKRAYRELRLLKHMRHENVIGLLDVFTPDETLDDFTDFYLVMPFMGTDLGKLMKHEKLSEDRIQFLVYQMLKGLKYIHDAGIIHRDLKPGNLAVNEDCELKILDFGLARQADSEMTGYVVTRWYRAPEVILNWMRYTQTVDIWSVGCIMAQMITGKTLFKGSDHLDQLKEIMKVTGTPPAEFVQRLQSADVSRGGGWPGCGLVLTLTLCPTQAKNSMKGLPELEKKDFASILTSASPLAVSLLEKMLVLDAEQRVTAAEALAHPYFESLHDTDDAPKAQKYDDSFDDVDRTLDEWKLDIWSVGCIMAEMITGKTLFKGSDRILSMATLGARTQLLPRLGITDLDQLKEIMKVTGTPPAEFVQRLQSADAKNYMKGLPELEKKDFASILTSASPLAVSLLEKMLVLDAEQRVTAAEALAHPYFESLHDTDDAPKAQKYDDSFDDVDRTLDEWKSLRSDHSPAMGTALVYHEDMTAPRLLWDDPECQIECPERLTAALDLLRQCGLEQRCTRLSTREASEAELGLVHSLEYVALVRGTQALGEAELQALSGQYDAVYFHPSTYHCARLAAGAALQLVDAVLAGTVRNGLALVRPPGHHSQRAAASGFCVFNNVAIAAQHAKQKHGLHRILIVDWDIHHGQGIQYIFEDDPSVLYFSWHRYEHGRFWPFLRESDADVVGRGQGRGFTVNLPWNQVGMGNAEYLAAFLHVLLPLAFEFGPELVLVAAGFDSAIGDPEGQMQATPECFAHLTHLLQVLAGGRVCAVLEGGYHLESLAQSVCMTVQALLGDPAPPLLRPMVPCQSALVSIQRVRAAQAPHWTSLQENDERPPPQLPGGPVCEAAVAVPSCPLGQLCLCPIPPVRTAAALTTPVASLILPPGVLLQEGSASMEKTEAWARLHRSLAQDEALMALGKLLNLLDGILDGQVGSGVVAIPAPAATATLDVVIQQSLSLRTERVLCVVLGQLDRPLDLADDGRTLWLHIRGQEASALSMFQVSMPLPGTTGGFLSCILGLVLPLAYGFQPDMALMVLGPAHGLEVPQAALLATLLRGPAGGRVLALVEEGSAVQLAGVLASVLQGQAPPSLGPFVSASAEDSQALKYLRRQLGARITRLFEDLCEALLPPAQPHLGRRAASRRRATRRLRRVAYDALFASLFREEIPQLQPGLAKLPVRNKILMLSFDLRVGGLGPEADRLEELVGELEEAARCPLVEVASVLDLLVQLAGTGPPRVLQRKRDYFHNNRHVGRNVPHSGYDCYNLRAFEMDVQSLVTREEDLCHSLIQETLQVMEAAPGTGLSTFRLFSFGDPCGDRFERDTRVSLFGALVHSRTYDMDVRLDLPPVSGSADLSALAIKVPRSVDQWEDEGFQSASNLTPESQSEPSVTPDVDLWEAALTYEASKRRCWERAGCPPGHGEEPYLTEAGRGAFDRFCRLRQGELQLLGGGALQAPQPLVVKECELVKDALNVLIGVVSATFSLCQPAQAFVVKQGIHVSGASPESISSLLSEVAEYGTCYMRLSRFSLQPVLGSPHSKGLVFQAFTSGLRRYLQYYRACVLSTLPTLSLLTIGFLFKKLGRQLRYLAELCGVGAALPGAGGAGPRPAFPTGVKLLSYLYQEALDNCSNEHYPVLLSLMKTSCEPYTQFIHDWVYSGVFRDVYGEFMIQVNPEYLGVRNKFYWTHGYVLISREAEDCVPVFLRHTVHDVYVCGKTVNLLKLCCPQHYLCWSDIPVPRISVIFSLEELKEVEKDCAVYVGRMERVARHSSVSKEEKELRMEIAKQELIVHAREAASRVLNALSGEHSPSPPCCSSGLLAGTPPNCTSYCINADRQMSEQMALDARKREQFQRLKEQFMKDQERRLAARQEELEDDFSYARELRDREKRLKALEEELERKARQALVDHYSKLSAEAARREQKALWRVQRHRLQRERLRFLQEDEERIQGMLKGVSKVHKPQESLPVLCAHFQVVSPGPEHPDGRCGCDSMRTEQHSASFDCSGKVSVQLPQPPQGPAVEARQAEEVEPFTVGVSIGDFLPMGLGAGRSVQTNTVPLLEEALQTIRSNLPPGPSGPPGEATAVACTQPPVLQEYDFRTILRPAVATFPGPEPLQAVEGSEGPQHGGVLSMKLNTLGSDMQVATPQAELLRPGTPEAEYSKSTQQLPGQTSGDSVPTGDCSSGLAPTWLHGHVSDANIRVGENVSDVAPSRPRWSTHRHVSDASIRVGENVSDVIPSRPRWSAHGHVSDASIRVGENVSDVAPSRPRWSSHGHVSDASIRVGENVSDVAPSRPRWSSHGHVSDASIRVGENVLDVAPSPLQWSAHGHVSDSSVQAGENMSNVDPSLPGWSVHGHMLDCGIQAGENMSVPSRPRWSTHTSQSYVVLGELSSKDEPMVSRPQRRCPGDGFQSGLSLGTQRPLLECRLQPPVEVVPSICQSGSGSGEESSLPTSPPTVVGPGTLGDSASEEPGLGSSKDTEDLSPDRPLSLQEEAATQRSPGAAEAVAEGRHAEQAYLAGLARQYHLEPYPDCYESMSEPPVAHLLHHVVPRAFAFPVDPQIQAAADETAVQLSELLTLPVLMKRSITAPLAAHVSLVNKAIVDYFFVEMQLESHLEALRHFLLMEDGEFAQSLSDLLFEKLGAGQTPGELLSPLALNSILSKALQYSLHGDSPHAANLSFALKYLPEVFAPNAPDVLSCLELRYKVDWPLNIVITESCLSQYGGIFSFLLQLKLMMWTLKDICFQLKRTALLSHTAGSVQLRQLQLFKHEMQHFVKVIQGYVASQILHVSWCEFRARLAVVGDLEEIQRAHADYLHKAVFRGLLTEKAAPVMNIIHSIFSLVLKFRSQLISQAWGPAGGPRGAEHPNFALMQQSYNTFKYYSHFLFKVVTKLVNRGYQPHLEDFLLNINFNSYYQDA</sequence>
<dbReference type="Gene3D" id="1.10.510.10">
    <property type="entry name" value="Transferase(Phosphotransferase) domain 1"/>
    <property type="match status" value="3"/>
</dbReference>
<feature type="signal peptide" evidence="35">
    <location>
        <begin position="1"/>
        <end position="19"/>
    </location>
</feature>
<gene>
    <name evidence="38" type="ORF">TREES_T100000894</name>
</gene>
<keyword evidence="13" id="KW-0808">Transferase</keyword>
<dbReference type="GO" id="GO:0017154">
    <property type="term" value="F:semaphorin receptor activity"/>
    <property type="evidence" value="ECO:0007669"/>
    <property type="project" value="InterPro"/>
</dbReference>
<dbReference type="Gene3D" id="2.130.10.10">
    <property type="entry name" value="YVTN repeat-like/Quinoprotein amine dehydrogenase"/>
    <property type="match status" value="1"/>
</dbReference>
<comment type="similarity">
    <text evidence="7">Belongs to the TUBGCP family.</text>
</comment>
<dbReference type="Pfam" id="PF17681">
    <property type="entry name" value="GCP_N_terminal"/>
    <property type="match status" value="1"/>
</dbReference>
<dbReference type="InterPro" id="IPR042241">
    <property type="entry name" value="GCP_C_sf"/>
</dbReference>
<dbReference type="Pfam" id="PF00069">
    <property type="entry name" value="Pkinase"/>
    <property type="match status" value="4"/>
</dbReference>
<dbReference type="PROSITE" id="PS01351">
    <property type="entry name" value="MAPK"/>
    <property type="match status" value="1"/>
</dbReference>
<dbReference type="GO" id="GO:0005524">
    <property type="term" value="F:ATP binding"/>
    <property type="evidence" value="ECO:0007669"/>
    <property type="project" value="UniProtKB-KW"/>
</dbReference>
<dbReference type="InterPro" id="IPR001627">
    <property type="entry name" value="Semap_dom"/>
</dbReference>
<dbReference type="GO" id="GO:0002116">
    <property type="term" value="C:semaphorin receptor complex"/>
    <property type="evidence" value="ECO:0007669"/>
    <property type="project" value="TreeGrafter"/>
</dbReference>
<evidence type="ECO:0000256" key="35">
    <source>
        <dbReference type="SAM" id="SignalP"/>
    </source>
</evidence>
<dbReference type="Proteomes" id="UP000011518">
    <property type="component" value="Unassembled WGS sequence"/>
</dbReference>
<dbReference type="SUPFAM" id="SSF52768">
    <property type="entry name" value="Arginase/deacetylase"/>
    <property type="match status" value="1"/>
</dbReference>
<evidence type="ECO:0000256" key="14">
    <source>
        <dbReference type="ARBA" id="ARBA00022692"/>
    </source>
</evidence>
<dbReference type="Gene3D" id="2.60.40.10">
    <property type="entry name" value="Immunoglobulins"/>
    <property type="match status" value="3"/>
</dbReference>
<dbReference type="Gene3D" id="3.10.20.90">
    <property type="entry name" value="Phosphatidylinositol 3-kinase Catalytic Subunit, Chain A, domain 1"/>
    <property type="match status" value="1"/>
</dbReference>
<protein>
    <recommendedName>
        <fullName evidence="29">Gamma-tubulin complex component 6</fullName>
        <ecNumber evidence="8">2.7.11.24</ecNumber>
    </recommendedName>
</protein>
<dbReference type="InterPro" id="IPR045818">
    <property type="entry name" value="GCP6_N"/>
</dbReference>
<dbReference type="FunFam" id="2.60.40.10:FF:000131">
    <property type="entry name" value="Plexin A2"/>
    <property type="match status" value="1"/>
</dbReference>
<keyword evidence="12" id="KW-0597">Phosphoprotein</keyword>
<evidence type="ECO:0000259" key="37">
    <source>
        <dbReference type="PROSITE" id="PS51004"/>
    </source>
</evidence>
<dbReference type="GO" id="GO:0030334">
    <property type="term" value="P:regulation of cell migration"/>
    <property type="evidence" value="ECO:0007669"/>
    <property type="project" value="TreeGrafter"/>
</dbReference>
<dbReference type="FunFam" id="2.60.40.10:FF:000203">
    <property type="entry name" value="Plexin B2"/>
    <property type="match status" value="1"/>
</dbReference>
<keyword evidence="20" id="KW-0378">Hydrolase</keyword>
<evidence type="ECO:0000256" key="16">
    <source>
        <dbReference type="ARBA" id="ARBA00022729"/>
    </source>
</evidence>
<dbReference type="FunFam" id="1.20.120.1900:FF:000004">
    <property type="entry name" value="gamma-tubulin complex component 6 isoform X1"/>
    <property type="match status" value="1"/>
</dbReference>
<dbReference type="InterPro" id="IPR000719">
    <property type="entry name" value="Prot_kinase_dom"/>
</dbReference>
<evidence type="ECO:0000313" key="39">
    <source>
        <dbReference type="Proteomes" id="UP000011518"/>
    </source>
</evidence>
<keyword evidence="11" id="KW-0723">Serine/threonine-protein kinase</keyword>
<dbReference type="Pfam" id="PF01437">
    <property type="entry name" value="PSI"/>
    <property type="match status" value="1"/>
</dbReference>
<evidence type="ECO:0000256" key="10">
    <source>
        <dbReference type="ARBA" id="ARBA00022490"/>
    </source>
</evidence>
<dbReference type="GO" id="GO:0050772">
    <property type="term" value="P:positive regulation of axonogenesis"/>
    <property type="evidence" value="ECO:0007669"/>
    <property type="project" value="TreeGrafter"/>
</dbReference>
<comment type="cofactor">
    <cofactor evidence="1">
        <name>Mg(2+)</name>
        <dbReference type="ChEBI" id="CHEBI:18420"/>
    </cofactor>
</comment>
<evidence type="ECO:0000256" key="32">
    <source>
        <dbReference type="PROSITE-ProRule" id="PRU00352"/>
    </source>
</evidence>
<dbReference type="Pfam" id="PF08337">
    <property type="entry name" value="Plexin_cytopl"/>
    <property type="match status" value="2"/>
</dbReference>
<feature type="domain" description="Protein kinase" evidence="36">
    <location>
        <begin position="2186"/>
        <end position="2505"/>
    </location>
</feature>
<evidence type="ECO:0000256" key="27">
    <source>
        <dbReference type="ARBA" id="ARBA00023212"/>
    </source>
</evidence>
<evidence type="ECO:0000256" key="30">
    <source>
        <dbReference type="ARBA" id="ARBA00093416"/>
    </source>
</evidence>
<evidence type="ECO:0000256" key="9">
    <source>
        <dbReference type="ARBA" id="ARBA00022475"/>
    </source>
</evidence>
<evidence type="ECO:0000256" key="24">
    <source>
        <dbReference type="ARBA" id="ARBA00023157"/>
    </source>
</evidence>
<evidence type="ECO:0000256" key="20">
    <source>
        <dbReference type="ARBA" id="ARBA00022801"/>
    </source>
</evidence>
<evidence type="ECO:0000256" key="25">
    <source>
        <dbReference type="ARBA" id="ARBA00023170"/>
    </source>
</evidence>
<dbReference type="SUPFAM" id="SSF56112">
    <property type="entry name" value="Protein kinase-like (PK-like)"/>
    <property type="match status" value="4"/>
</dbReference>
<dbReference type="InterPro" id="IPR013548">
    <property type="entry name" value="Plexin_cytoplasmic_RasGAP_dom"/>
</dbReference>
<dbReference type="InterPro" id="IPR013783">
    <property type="entry name" value="Ig-like_fold"/>
</dbReference>
<keyword evidence="33" id="KW-0175">Coiled coil</keyword>
<dbReference type="EC" id="2.7.11.24" evidence="8"/>
<dbReference type="SUPFAM" id="SSF101912">
    <property type="entry name" value="Sema domain"/>
    <property type="match status" value="1"/>
</dbReference>
<keyword evidence="21" id="KW-0067">ATP-binding</keyword>
<keyword evidence="23" id="KW-0472">Membrane</keyword>
<dbReference type="InterPro" id="IPR002165">
    <property type="entry name" value="Plexin_repeat"/>
</dbReference>
<dbReference type="SMART" id="SM00220">
    <property type="entry name" value="S_TKc"/>
    <property type="match status" value="2"/>
</dbReference>
<dbReference type="Pfam" id="PF01403">
    <property type="entry name" value="Sema"/>
    <property type="match status" value="1"/>
</dbReference>
<evidence type="ECO:0000256" key="34">
    <source>
        <dbReference type="SAM" id="MobiDB-lite"/>
    </source>
</evidence>
<dbReference type="Gene3D" id="1.20.120.1900">
    <property type="entry name" value="Gamma-tubulin complex, C-terminal domain"/>
    <property type="match status" value="1"/>
</dbReference>
<keyword evidence="16 35" id="KW-0732">Signal</keyword>
<dbReference type="Pfam" id="PF04130">
    <property type="entry name" value="GCP_C_terminal"/>
    <property type="match status" value="1"/>
</dbReference>
<feature type="domain" description="Protein kinase" evidence="36">
    <location>
        <begin position="1828"/>
        <end position="2163"/>
    </location>
</feature>
<dbReference type="GO" id="GO:0005634">
    <property type="term" value="C:nucleus"/>
    <property type="evidence" value="ECO:0007669"/>
    <property type="project" value="UniProtKB-SubCell"/>
</dbReference>
<dbReference type="InterPro" id="IPR000286">
    <property type="entry name" value="HDACs"/>
</dbReference>
<dbReference type="InterPro" id="IPR011009">
    <property type="entry name" value="Kinase-like_dom_sf"/>
</dbReference>
<dbReference type="InParanoid" id="L9JFE4"/>
<dbReference type="SUPFAM" id="SSF81296">
    <property type="entry name" value="E set domains"/>
    <property type="match status" value="3"/>
</dbReference>
<dbReference type="InterPro" id="IPR023696">
    <property type="entry name" value="Ureohydrolase_dom_sf"/>
</dbReference>
<dbReference type="InterPro" id="IPR041019">
    <property type="entry name" value="TIG1_plexin"/>
</dbReference>
<keyword evidence="39" id="KW-1185">Reference proteome</keyword>
<dbReference type="Pfam" id="PF00850">
    <property type="entry name" value="Hist_deacetyl"/>
    <property type="match status" value="1"/>
</dbReference>
<dbReference type="FunFam" id="1.10.510.10:FF:000684">
    <property type="entry name" value="Mitogen-activated protein kinase"/>
    <property type="match status" value="2"/>
</dbReference>
<feature type="region of interest" description="Disordered" evidence="34">
    <location>
        <begin position="4377"/>
        <end position="4405"/>
    </location>
</feature>
<dbReference type="Gene3D" id="3.30.200.20">
    <property type="entry name" value="Phosphorylase Kinase, domain 1"/>
    <property type="match status" value="2"/>
</dbReference>
<dbReference type="InterPro" id="IPR041470">
    <property type="entry name" value="GCP_N"/>
</dbReference>
<dbReference type="GO" id="GO:0005813">
    <property type="term" value="C:centrosome"/>
    <property type="evidence" value="ECO:0007669"/>
    <property type="project" value="UniProtKB-SubCell"/>
</dbReference>
<evidence type="ECO:0000256" key="23">
    <source>
        <dbReference type="ARBA" id="ARBA00023136"/>
    </source>
</evidence>
<evidence type="ECO:0000256" key="13">
    <source>
        <dbReference type="ARBA" id="ARBA00022679"/>
    </source>
</evidence>
<evidence type="ECO:0000256" key="11">
    <source>
        <dbReference type="ARBA" id="ARBA00022527"/>
    </source>
</evidence>
<dbReference type="PROSITE" id="PS51004">
    <property type="entry name" value="SEMA"/>
    <property type="match status" value="1"/>
</dbReference>
<evidence type="ECO:0000256" key="21">
    <source>
        <dbReference type="ARBA" id="ARBA00022840"/>
    </source>
</evidence>
<dbReference type="SUPFAM" id="SSF48350">
    <property type="entry name" value="GTPase activation domain, GAP"/>
    <property type="match status" value="1"/>
</dbReference>
<dbReference type="Pfam" id="PF17960">
    <property type="entry name" value="TIG_plexin"/>
    <property type="match status" value="1"/>
</dbReference>
<comment type="subunit">
    <text evidence="31">Component of the gamma-tubulin ring complex (gTuRC) consisting of TUBGCP2, TUBGCP3, TUBGCP4, TUBGCP5 and TUBGCP6 and gamma-tubulin TUBG1 or TUBG2. TUBGCP2, TUBGCP3, TUBGCP4, TUBGCP5 and TUBGCP6 assemble in a 5:5:2:1:1 stoichiometry; each is associated with a gamma-tubulin, thereby arranging 14 gamma-tubulins in a helical manner. Gamma-tubulin at the first position is blocked by TUBGCP3 at the last position, allowing 13 protafilaments to grow into a microtubule. The gTuRC (via TUBGCP3 and TUBGCP6) interacts with ACTB and MZT1; the interactions form a luminal bridge that stabilizes the initial structure during complex assembly. The gTuRC (via TUBGCP2) interacts with MZT2A/MZT2B and CDK5RAP2 (via CM1 motif); the interactions play a role in gTuRC activation.</text>
</comment>
<dbReference type="InterPro" id="IPR046800">
    <property type="entry name" value="Plexin_RBD"/>
</dbReference>
<dbReference type="Gene3D" id="1.10.506.10">
    <property type="entry name" value="GTPase Activation - p120gap, domain 1"/>
    <property type="match status" value="2"/>
</dbReference>
<evidence type="ECO:0000256" key="6">
    <source>
        <dbReference type="ARBA" id="ARBA00010297"/>
    </source>
</evidence>
<evidence type="ECO:0000313" key="38">
    <source>
        <dbReference type="EMBL" id="ELW49014.1"/>
    </source>
</evidence>
<feature type="compositionally biased region" description="Low complexity" evidence="34">
    <location>
        <begin position="4665"/>
        <end position="4684"/>
    </location>
</feature>
<evidence type="ECO:0000256" key="2">
    <source>
        <dbReference type="ARBA" id="ARBA00004123"/>
    </source>
</evidence>
<dbReference type="Gene3D" id="3.40.800.20">
    <property type="entry name" value="Histone deacetylase domain"/>
    <property type="match status" value="1"/>
</dbReference>
<dbReference type="GO" id="GO:0005886">
    <property type="term" value="C:plasma membrane"/>
    <property type="evidence" value="ECO:0007669"/>
    <property type="project" value="UniProtKB-SubCell"/>
</dbReference>
<keyword evidence="10" id="KW-0963">Cytoplasm</keyword>
<dbReference type="InterPro" id="IPR002909">
    <property type="entry name" value="IPT_dom"/>
</dbReference>
<dbReference type="GO" id="GO:0005737">
    <property type="term" value="C:cytoplasm"/>
    <property type="evidence" value="ECO:0007669"/>
    <property type="project" value="UniProtKB-ARBA"/>
</dbReference>
<evidence type="ECO:0000256" key="18">
    <source>
        <dbReference type="ARBA" id="ARBA00022741"/>
    </source>
</evidence>
<reference evidence="39" key="1">
    <citation type="submission" date="2012-07" db="EMBL/GenBank/DDBJ databases">
        <title>Genome of the Chinese tree shrew, a rising model animal genetically related to primates.</title>
        <authorList>
            <person name="Zhang G."/>
            <person name="Fan Y."/>
            <person name="Yao Y."/>
            <person name="Huang Z."/>
        </authorList>
    </citation>
    <scope>NUCLEOTIDE SEQUENCE [LARGE SCALE GENOMIC DNA]</scope>
</reference>
<dbReference type="GO" id="GO:0043015">
    <property type="term" value="F:gamma-tubulin binding"/>
    <property type="evidence" value="ECO:0007669"/>
    <property type="project" value="InterPro"/>
</dbReference>
<evidence type="ECO:0000256" key="7">
    <source>
        <dbReference type="ARBA" id="ARBA00010337"/>
    </source>
</evidence>
<dbReference type="InterPro" id="IPR037138">
    <property type="entry name" value="His_deacetylse_dom_sf"/>
</dbReference>
<dbReference type="InterPro" id="IPR036352">
    <property type="entry name" value="Semap_dom_sf"/>
</dbReference>
<dbReference type="FunFam" id="3.30.200.20:FF:000028">
    <property type="entry name" value="Mitogen-activated protein kinase"/>
    <property type="match status" value="2"/>
</dbReference>
<comment type="subcellular location">
    <subcellularLocation>
        <location evidence="3">Cell membrane</location>
        <topology evidence="3">Single-pass type I membrane protein</topology>
    </subcellularLocation>
    <subcellularLocation>
        <location evidence="4">Cytoplasm</location>
        <location evidence="4">Cytoskeleton</location>
        <location evidence="4">Microtubule organizing center</location>
        <location evidence="4">Centrosome</location>
    </subcellularLocation>
    <subcellularLocation>
        <location evidence="2">Nucleus</location>
    </subcellularLocation>
</comment>
<evidence type="ECO:0000256" key="19">
    <source>
        <dbReference type="ARBA" id="ARBA00022777"/>
    </source>
</evidence>
<dbReference type="GO" id="GO:0004707">
    <property type="term" value="F:MAP kinase activity"/>
    <property type="evidence" value="ECO:0007669"/>
    <property type="project" value="UniProtKB-EC"/>
</dbReference>
<dbReference type="Pfam" id="PF20170">
    <property type="entry name" value="Plexin_RBD"/>
    <property type="match status" value="1"/>
</dbReference>
<evidence type="ECO:0000256" key="12">
    <source>
        <dbReference type="ARBA" id="ARBA00022553"/>
    </source>
</evidence>
<keyword evidence="28" id="KW-0539">Nucleus</keyword>
<evidence type="ECO:0000256" key="5">
    <source>
        <dbReference type="ARBA" id="ARBA00007738"/>
    </source>
</evidence>
<dbReference type="Pfam" id="PF19340">
    <property type="entry name" value="GCP6_N"/>
    <property type="match status" value="1"/>
</dbReference>
<dbReference type="InterPro" id="IPR031148">
    <property type="entry name" value="Plexin"/>
</dbReference>
<dbReference type="GO" id="GO:0007162">
    <property type="term" value="P:negative regulation of cell adhesion"/>
    <property type="evidence" value="ECO:0007669"/>
    <property type="project" value="TreeGrafter"/>
</dbReference>
<evidence type="ECO:0000256" key="28">
    <source>
        <dbReference type="ARBA" id="ARBA00023242"/>
    </source>
</evidence>
<evidence type="ECO:0000256" key="4">
    <source>
        <dbReference type="ARBA" id="ARBA00004300"/>
    </source>
</evidence>
<dbReference type="InterPro" id="IPR014756">
    <property type="entry name" value="Ig_E-set"/>
</dbReference>
<keyword evidence="9" id="KW-1003">Cell membrane</keyword>
<keyword evidence="19" id="KW-0418">Kinase</keyword>
<evidence type="ECO:0000259" key="36">
    <source>
        <dbReference type="PROSITE" id="PS50011"/>
    </source>
</evidence>
<dbReference type="SMART" id="SM00429">
    <property type="entry name" value="IPT"/>
    <property type="match status" value="3"/>
</dbReference>
<comment type="caution">
    <text evidence="32">Lacks conserved residue(s) required for the propagation of feature annotation.</text>
</comment>
<dbReference type="SMART" id="SM00423">
    <property type="entry name" value="PSI"/>
    <property type="match status" value="2"/>
</dbReference>
<keyword evidence="22" id="KW-1133">Transmembrane helix</keyword>
<feature type="domain" description="Sema" evidence="37">
    <location>
        <begin position="8"/>
        <end position="465"/>
    </location>
</feature>
<organism evidence="38 39">
    <name type="scientific">Tupaia chinensis</name>
    <name type="common">Chinese tree shrew</name>
    <name type="synonym">Tupaia belangeri chinensis</name>
    <dbReference type="NCBI Taxonomy" id="246437"/>
    <lineage>
        <taxon>Eukaryota</taxon>
        <taxon>Metazoa</taxon>
        <taxon>Chordata</taxon>
        <taxon>Craniata</taxon>
        <taxon>Vertebrata</taxon>
        <taxon>Euteleostomi</taxon>
        <taxon>Mammalia</taxon>
        <taxon>Eutheria</taxon>
        <taxon>Euarchontoglires</taxon>
        <taxon>Scandentia</taxon>
        <taxon>Tupaiidae</taxon>
        <taxon>Tupaia</taxon>
    </lineage>
</organism>
<feature type="region of interest" description="Disordered" evidence="34">
    <location>
        <begin position="4656"/>
        <end position="4728"/>
    </location>
</feature>
<dbReference type="PRINTS" id="PR01270">
    <property type="entry name" value="HDASUPER"/>
</dbReference>
<dbReference type="GO" id="GO:0016787">
    <property type="term" value="F:hydrolase activity"/>
    <property type="evidence" value="ECO:0007669"/>
    <property type="project" value="UniProtKB-KW"/>
</dbReference>
<dbReference type="FunFam" id="3.10.20.90:FF:000102">
    <property type="entry name" value="Plexin B2"/>
    <property type="match status" value="1"/>
</dbReference>
<feature type="coiled-coil region" evidence="33">
    <location>
        <begin position="4104"/>
        <end position="4131"/>
    </location>
</feature>
<dbReference type="GO" id="GO:0008360">
    <property type="term" value="P:regulation of cell shape"/>
    <property type="evidence" value="ECO:0007669"/>
    <property type="project" value="TreeGrafter"/>
</dbReference>
<dbReference type="InterPro" id="IPR023801">
    <property type="entry name" value="His_deacetylse_dom"/>
</dbReference>
<dbReference type="PANTHER" id="PTHR22625:SF9">
    <property type="entry name" value="PLEXIN-B2"/>
    <property type="match status" value="1"/>
</dbReference>
<dbReference type="InterPro" id="IPR040457">
    <property type="entry name" value="GCP_C"/>
</dbReference>
<dbReference type="PROSITE" id="PS50011">
    <property type="entry name" value="PROTEIN_KINASE_DOM"/>
    <property type="match status" value="2"/>
</dbReference>
<reference evidence="39" key="2">
    <citation type="journal article" date="2013" name="Nat. Commun.">
        <title>Genome of the Chinese tree shrew.</title>
        <authorList>
            <person name="Fan Y."/>
            <person name="Huang Z.Y."/>
            <person name="Cao C.C."/>
            <person name="Chen C.S."/>
            <person name="Chen Y.X."/>
            <person name="Fan D.D."/>
            <person name="He J."/>
            <person name="Hou H.L."/>
            <person name="Hu L."/>
            <person name="Hu X.T."/>
            <person name="Jiang X.T."/>
            <person name="Lai R."/>
            <person name="Lang Y.S."/>
            <person name="Liang B."/>
            <person name="Liao S.G."/>
            <person name="Mu D."/>
            <person name="Ma Y.Y."/>
            <person name="Niu Y.Y."/>
            <person name="Sun X.Q."/>
            <person name="Xia J.Q."/>
            <person name="Xiao J."/>
            <person name="Xiong Z.Q."/>
            <person name="Xu L."/>
            <person name="Yang L."/>
            <person name="Zhang Y."/>
            <person name="Zhao W."/>
            <person name="Zhao X.D."/>
            <person name="Zheng Y.T."/>
            <person name="Zhou J.M."/>
            <person name="Zhu Y.B."/>
            <person name="Zhang G.J."/>
            <person name="Wang J."/>
            <person name="Yao Y.G."/>
        </authorList>
    </citation>
    <scope>NUCLEOTIDE SEQUENCE [LARGE SCALE GENOMIC DNA]</scope>
</reference>
<comment type="similarity">
    <text evidence="6">Belongs to the plexin family.</text>
</comment>
<evidence type="ECO:0000256" key="3">
    <source>
        <dbReference type="ARBA" id="ARBA00004251"/>
    </source>
</evidence>
<proteinExistence type="inferred from homology"/>
<evidence type="ECO:0000256" key="15">
    <source>
        <dbReference type="ARBA" id="ARBA00022701"/>
    </source>
</evidence>
<feature type="chain" id="PRO_5005688266" description="Gamma-tubulin complex component 6" evidence="35">
    <location>
        <begin position="20"/>
        <end position="5137"/>
    </location>
</feature>
<comment type="similarity">
    <text evidence="5">Belongs to the histone deacetylase family. HD type 2 subfamily.</text>
</comment>
<evidence type="ECO:0000256" key="22">
    <source>
        <dbReference type="ARBA" id="ARBA00022989"/>
    </source>
</evidence>
<comment type="function">
    <text evidence="30">Component of the gamma-tubulin ring complex (gTuRC) which mediates microtubule nucleation. The gTuRC regulates the minus-end nucleation of alpha-beta tubulin heterodimers that grow into microtubule protafilaments, a critical step in centrosome duplication and spindle formation.</text>
</comment>
<evidence type="ECO:0000256" key="17">
    <source>
        <dbReference type="ARBA" id="ARBA00022737"/>
    </source>
</evidence>
<dbReference type="FunFam" id="3.40.800.20:FF:000005">
    <property type="entry name" value="histone deacetylase 6"/>
    <property type="match status" value="1"/>
</dbReference>
<dbReference type="FunFam" id="2.130.10.10:FF:000281">
    <property type="entry name" value="Plexin B2"/>
    <property type="match status" value="1"/>
</dbReference>
<name>L9JFE4_TUPCH</name>
<dbReference type="InterPro" id="IPR015943">
    <property type="entry name" value="WD40/YVTN_repeat-like_dom_sf"/>
</dbReference>
<evidence type="ECO:0000256" key="8">
    <source>
        <dbReference type="ARBA" id="ARBA00012411"/>
    </source>
</evidence>
<dbReference type="GO" id="GO:0005874">
    <property type="term" value="C:microtubule"/>
    <property type="evidence" value="ECO:0007669"/>
    <property type="project" value="UniProtKB-KW"/>
</dbReference>
<evidence type="ECO:0000256" key="29">
    <source>
        <dbReference type="ARBA" id="ARBA00071901"/>
    </source>
</evidence>
<keyword evidence="25" id="KW-0675">Receptor</keyword>
<keyword evidence="18" id="KW-0547">Nucleotide-binding</keyword>
<accession>L9JFE4</accession>